<evidence type="ECO:0000256" key="1">
    <source>
        <dbReference type="ARBA" id="ARBA00014108"/>
    </source>
</evidence>
<evidence type="ECO:0000313" key="5">
    <source>
        <dbReference type="Proteomes" id="UP001345013"/>
    </source>
</evidence>
<organism evidence="4 5">
    <name type="scientific">Lithohypha guttulata</name>
    <dbReference type="NCBI Taxonomy" id="1690604"/>
    <lineage>
        <taxon>Eukaryota</taxon>
        <taxon>Fungi</taxon>
        <taxon>Dikarya</taxon>
        <taxon>Ascomycota</taxon>
        <taxon>Pezizomycotina</taxon>
        <taxon>Eurotiomycetes</taxon>
        <taxon>Chaetothyriomycetidae</taxon>
        <taxon>Chaetothyriales</taxon>
        <taxon>Trichomeriaceae</taxon>
        <taxon>Lithohypha</taxon>
    </lineage>
</organism>
<dbReference type="EMBL" id="JAVRRG010000074">
    <property type="protein sequence ID" value="KAK5089597.1"/>
    <property type="molecule type" value="Genomic_DNA"/>
</dbReference>
<dbReference type="Gene3D" id="3.10.20.90">
    <property type="entry name" value="Phosphatidylinositol 3-kinase Catalytic Subunit, Chain A, domain 1"/>
    <property type="match status" value="1"/>
</dbReference>
<dbReference type="Proteomes" id="UP001345013">
    <property type="component" value="Unassembled WGS sequence"/>
</dbReference>
<name>A0ABR0K726_9EURO</name>
<protein>
    <recommendedName>
        <fullName evidence="1">Ubiquitin-like modifier HUB1</fullName>
    </recommendedName>
</protein>
<comment type="caution">
    <text evidence="4">The sequence shown here is derived from an EMBL/GenBank/DDBJ whole genome shotgun (WGS) entry which is preliminary data.</text>
</comment>
<dbReference type="PANTHER" id="PTHR13042">
    <property type="entry name" value="UBIQUITIN-LIKE PROTEIN 5"/>
    <property type="match status" value="1"/>
</dbReference>
<feature type="compositionally biased region" description="Basic and acidic residues" evidence="3">
    <location>
        <begin position="25"/>
        <end position="157"/>
    </location>
</feature>
<dbReference type="InterPro" id="IPR039732">
    <property type="entry name" value="Hub1/Ubl5"/>
</dbReference>
<feature type="region of interest" description="Disordered" evidence="3">
    <location>
        <begin position="1"/>
        <end position="167"/>
    </location>
</feature>
<evidence type="ECO:0000313" key="4">
    <source>
        <dbReference type="EMBL" id="KAK5089597.1"/>
    </source>
</evidence>
<sequence>MSDDEHFRSKSADRQEVAISRPHSRSGEGKRSRSRSPPREDRREKKPKRKDAGFKWKEQRRDDENASRDRGEGLRRGYKDHYKPRERSRSRERQRSRSPRRRDYGREDRDDGKDRGGDRHRDSGHRSRRDRDDRPRRADRERDRPDRDGKPKQEKKAPPPAPSMPQQEMILVTVNDRLGTKKQVPCLPSDTVKDFKAVVAMMIGRRPHEILLKRQSERPFKDFLTLQDYGVSNNVQLDLEVDTGD</sequence>
<keyword evidence="5" id="KW-1185">Reference proteome</keyword>
<dbReference type="SUPFAM" id="SSF54236">
    <property type="entry name" value="Ubiquitin-like"/>
    <property type="match status" value="1"/>
</dbReference>
<proteinExistence type="predicted"/>
<gene>
    <name evidence="4" type="ORF">LTR24_006058</name>
</gene>
<dbReference type="InterPro" id="IPR029071">
    <property type="entry name" value="Ubiquitin-like_domsf"/>
</dbReference>
<evidence type="ECO:0000256" key="3">
    <source>
        <dbReference type="SAM" id="MobiDB-lite"/>
    </source>
</evidence>
<keyword evidence="2" id="KW-0833">Ubl conjugation pathway</keyword>
<reference evidence="4 5" key="1">
    <citation type="submission" date="2023-08" db="EMBL/GenBank/DDBJ databases">
        <title>Black Yeasts Isolated from many extreme environments.</title>
        <authorList>
            <person name="Coleine C."/>
            <person name="Stajich J.E."/>
            <person name="Selbmann L."/>
        </authorList>
    </citation>
    <scope>NUCLEOTIDE SEQUENCE [LARGE SCALE GENOMIC DNA]</scope>
    <source>
        <strain evidence="4 5">CCFEE 5885</strain>
    </source>
</reference>
<accession>A0ABR0K726</accession>
<evidence type="ECO:0000256" key="2">
    <source>
        <dbReference type="ARBA" id="ARBA00022786"/>
    </source>
</evidence>
<feature type="compositionally biased region" description="Basic and acidic residues" evidence="3">
    <location>
        <begin position="1"/>
        <end position="16"/>
    </location>
</feature>